<dbReference type="PANTHER" id="PTHR43280:SF32">
    <property type="entry name" value="TRANSCRIPTIONAL REGULATORY PROTEIN"/>
    <property type="match status" value="1"/>
</dbReference>
<protein>
    <recommendedName>
        <fullName evidence="4">HTH araC/xylS-type domain-containing protein</fullName>
    </recommendedName>
</protein>
<gene>
    <name evidence="5" type="ORF">HMPREF9332_00795</name>
</gene>
<accession>G5GB20</accession>
<evidence type="ECO:0000256" key="1">
    <source>
        <dbReference type="ARBA" id="ARBA00023015"/>
    </source>
</evidence>
<evidence type="ECO:0000313" key="5">
    <source>
        <dbReference type="EMBL" id="EHG23285.1"/>
    </source>
</evidence>
<proteinExistence type="predicted"/>
<organism evidence="5 6">
    <name type="scientific">Alloprevotella rava F0323</name>
    <dbReference type="NCBI Taxonomy" id="679199"/>
    <lineage>
        <taxon>Bacteria</taxon>
        <taxon>Pseudomonadati</taxon>
        <taxon>Bacteroidota</taxon>
        <taxon>Bacteroidia</taxon>
        <taxon>Bacteroidales</taxon>
        <taxon>Prevotellaceae</taxon>
        <taxon>Alloprevotella</taxon>
    </lineage>
</organism>
<dbReference type="Gene3D" id="1.10.10.60">
    <property type="entry name" value="Homeodomain-like"/>
    <property type="match status" value="1"/>
</dbReference>
<dbReference type="SUPFAM" id="SSF46689">
    <property type="entry name" value="Homeodomain-like"/>
    <property type="match status" value="1"/>
</dbReference>
<dbReference type="InterPro" id="IPR018060">
    <property type="entry name" value="HTH_AraC"/>
</dbReference>
<dbReference type="eggNOG" id="COG2207">
    <property type="taxonomic scope" value="Bacteria"/>
</dbReference>
<evidence type="ECO:0000313" key="6">
    <source>
        <dbReference type="Proteomes" id="UP000015993"/>
    </source>
</evidence>
<feature type="domain" description="HTH araC/xylS-type" evidence="4">
    <location>
        <begin position="194"/>
        <end position="292"/>
    </location>
</feature>
<dbReference type="HOGENOM" id="CLU_000445_88_2_10"/>
<dbReference type="AlphaFoldDB" id="G5GB20"/>
<dbReference type="InterPro" id="IPR009057">
    <property type="entry name" value="Homeodomain-like_sf"/>
</dbReference>
<dbReference type="STRING" id="679199.HMPREF9332_00795"/>
<dbReference type="PROSITE" id="PS01124">
    <property type="entry name" value="HTH_ARAC_FAMILY_2"/>
    <property type="match status" value="1"/>
</dbReference>
<keyword evidence="6" id="KW-1185">Reference proteome</keyword>
<dbReference type="InterPro" id="IPR037923">
    <property type="entry name" value="HTH-like"/>
</dbReference>
<dbReference type="Proteomes" id="UP000015993">
    <property type="component" value="Unassembled WGS sequence"/>
</dbReference>
<dbReference type="EMBL" id="ACZK01000015">
    <property type="protein sequence ID" value="EHG23285.1"/>
    <property type="molecule type" value="Genomic_DNA"/>
</dbReference>
<evidence type="ECO:0000256" key="3">
    <source>
        <dbReference type="ARBA" id="ARBA00023163"/>
    </source>
</evidence>
<dbReference type="RefSeq" id="WP_009347212.1">
    <property type="nucleotide sequence ID" value="NZ_JH376828.1"/>
</dbReference>
<dbReference type="GO" id="GO:0043565">
    <property type="term" value="F:sequence-specific DNA binding"/>
    <property type="evidence" value="ECO:0007669"/>
    <property type="project" value="InterPro"/>
</dbReference>
<sequence>MTGIKQINLNDIRHYSSYEVPGTDGNLFFIDKFHEIDFKEKSLQLGFMFFVYCKQGTVEITINDTSYNVKPGDLIVGLNELTIAETKPSEDFMGRIIIVSQNYCRESFVGMQNLWPNLLYLYNNPIIHLTEKEQSRLADTLTLFLERMSDVNYTYHTEAALALLRLFYFDVCNMLQVRVGKPDEASMRSYDIFNKFLHLVQENCCRERSVQWYSEQLCLSAKYFSEVVKSVSGRTAGQWITNMVVLEIKALLLNPELSVKEVAQKLNFPNQSFMGKYFKNATGISPSEYRNS</sequence>
<dbReference type="GO" id="GO:0003700">
    <property type="term" value="F:DNA-binding transcription factor activity"/>
    <property type="evidence" value="ECO:0007669"/>
    <property type="project" value="InterPro"/>
</dbReference>
<keyword evidence="1" id="KW-0805">Transcription regulation</keyword>
<evidence type="ECO:0000256" key="2">
    <source>
        <dbReference type="ARBA" id="ARBA00023125"/>
    </source>
</evidence>
<dbReference type="SUPFAM" id="SSF51215">
    <property type="entry name" value="Regulatory protein AraC"/>
    <property type="match status" value="1"/>
</dbReference>
<dbReference type="SMART" id="SM00342">
    <property type="entry name" value="HTH_ARAC"/>
    <property type="match status" value="1"/>
</dbReference>
<keyword evidence="3" id="KW-0804">Transcription</keyword>
<name>G5GB20_9BACT</name>
<dbReference type="PANTHER" id="PTHR43280">
    <property type="entry name" value="ARAC-FAMILY TRANSCRIPTIONAL REGULATOR"/>
    <property type="match status" value="1"/>
</dbReference>
<evidence type="ECO:0000259" key="4">
    <source>
        <dbReference type="PROSITE" id="PS01124"/>
    </source>
</evidence>
<reference evidence="5 6" key="1">
    <citation type="submission" date="2011-08" db="EMBL/GenBank/DDBJ databases">
        <title>The Genome Sequence of Prevotella sp. oral taxon 302 str. F0323.</title>
        <authorList>
            <consortium name="The Broad Institute Genome Sequencing Platform"/>
            <person name="Earl A."/>
            <person name="Ward D."/>
            <person name="Feldgarden M."/>
            <person name="Gevers D."/>
            <person name="Izard J."/>
            <person name="Blanton J.M."/>
            <person name="Baranova O.V."/>
            <person name="Tanner A.C."/>
            <person name="Dewhirst F.E."/>
            <person name="Young S.K."/>
            <person name="Zeng Q."/>
            <person name="Gargeya S."/>
            <person name="Fitzgerald M."/>
            <person name="Haas B."/>
            <person name="Abouelleil A."/>
            <person name="Alvarado L."/>
            <person name="Arachchi H.M."/>
            <person name="Berlin A."/>
            <person name="Brown A."/>
            <person name="Chapman S.B."/>
            <person name="Chen Z."/>
            <person name="Dunbar C."/>
            <person name="Freedman E."/>
            <person name="Gearin G."/>
            <person name="Gellesch M."/>
            <person name="Goldberg J."/>
            <person name="Griggs A."/>
            <person name="Gujja S."/>
            <person name="Heiman D."/>
            <person name="Howarth C."/>
            <person name="Larson L."/>
            <person name="Lui A."/>
            <person name="MacDonald P.J.P."/>
            <person name="Montmayeur A."/>
            <person name="Murphy C."/>
            <person name="Neiman D."/>
            <person name="Pearson M."/>
            <person name="Priest M."/>
            <person name="Roberts A."/>
            <person name="Saif S."/>
            <person name="Shea T."/>
            <person name="Shenoy N."/>
            <person name="Sisk P."/>
            <person name="Stolte C."/>
            <person name="Sykes S."/>
            <person name="Wortman J."/>
            <person name="Nusbaum C."/>
            <person name="Birren B."/>
        </authorList>
    </citation>
    <scope>NUCLEOTIDE SEQUENCE [LARGE SCALE GENOMIC DNA]</scope>
    <source>
        <strain evidence="5 6">F0323</strain>
    </source>
</reference>
<dbReference type="Pfam" id="PF12833">
    <property type="entry name" value="HTH_18"/>
    <property type="match status" value="1"/>
</dbReference>
<dbReference type="OrthoDB" id="1372329at2"/>
<keyword evidence="2" id="KW-0238">DNA-binding</keyword>
<comment type="caution">
    <text evidence="5">The sequence shown here is derived from an EMBL/GenBank/DDBJ whole genome shotgun (WGS) entry which is preliminary data.</text>
</comment>